<feature type="transmembrane region" description="Helical" evidence="2">
    <location>
        <begin position="127"/>
        <end position="151"/>
    </location>
</feature>
<keyword evidence="2" id="KW-0472">Membrane</keyword>
<dbReference type="InterPro" id="IPR045338">
    <property type="entry name" value="DUF6535"/>
</dbReference>
<feature type="coiled-coil region" evidence="1">
    <location>
        <begin position="31"/>
        <end position="58"/>
    </location>
</feature>
<dbReference type="AlphaFoldDB" id="A0A8H7CI75"/>
<feature type="transmembrane region" description="Helical" evidence="2">
    <location>
        <begin position="222"/>
        <end position="244"/>
    </location>
</feature>
<organism evidence="4 5">
    <name type="scientific">Mycena venus</name>
    <dbReference type="NCBI Taxonomy" id="2733690"/>
    <lineage>
        <taxon>Eukaryota</taxon>
        <taxon>Fungi</taxon>
        <taxon>Dikarya</taxon>
        <taxon>Basidiomycota</taxon>
        <taxon>Agaricomycotina</taxon>
        <taxon>Agaricomycetes</taxon>
        <taxon>Agaricomycetidae</taxon>
        <taxon>Agaricales</taxon>
        <taxon>Marasmiineae</taxon>
        <taxon>Mycenaceae</taxon>
        <taxon>Mycena</taxon>
    </lineage>
</organism>
<proteinExistence type="predicted"/>
<protein>
    <recommendedName>
        <fullName evidence="3">DUF6535 domain-containing protein</fullName>
    </recommendedName>
</protein>
<gene>
    <name evidence="4" type="ORF">MVEN_02181200</name>
</gene>
<dbReference type="Pfam" id="PF20153">
    <property type="entry name" value="DUF6535"/>
    <property type="match status" value="1"/>
</dbReference>
<evidence type="ECO:0000313" key="4">
    <source>
        <dbReference type="EMBL" id="KAF7336328.1"/>
    </source>
</evidence>
<dbReference type="OrthoDB" id="3047348at2759"/>
<dbReference type="EMBL" id="JACAZI010000023">
    <property type="protein sequence ID" value="KAF7336328.1"/>
    <property type="molecule type" value="Genomic_DNA"/>
</dbReference>
<accession>A0A8H7CI75</accession>
<dbReference type="Proteomes" id="UP000620124">
    <property type="component" value="Unassembled WGS sequence"/>
</dbReference>
<evidence type="ECO:0000256" key="2">
    <source>
        <dbReference type="SAM" id="Phobius"/>
    </source>
</evidence>
<keyword evidence="5" id="KW-1185">Reference proteome</keyword>
<evidence type="ECO:0000259" key="3">
    <source>
        <dbReference type="Pfam" id="PF20153"/>
    </source>
</evidence>
<name>A0A8H7CI75_9AGAR</name>
<feature type="transmembrane region" description="Helical" evidence="2">
    <location>
        <begin position="196"/>
        <end position="215"/>
    </location>
</feature>
<keyword evidence="1" id="KW-0175">Coiled coil</keyword>
<keyword evidence="2" id="KW-1133">Transmembrane helix</keyword>
<evidence type="ECO:0000256" key="1">
    <source>
        <dbReference type="SAM" id="Coils"/>
    </source>
</evidence>
<evidence type="ECO:0000313" key="5">
    <source>
        <dbReference type="Proteomes" id="UP000620124"/>
    </source>
</evidence>
<sequence length="977" mass="109300">MSAQELHANAKLMSDSERLLATLQAGFQGLMRKQEDQMRSQKEHAEKLQKAIEALKTQVPPTPDKTTTFWASYMKLANEYDKDIKEKYDTDLDTALIFAGLFSAVSSAFIIQIQPQLIPTSGQPQRIIVLVQSLLYISLFTTLLAALLAVLGKQWIKLYGAAGSRGTLSERGLERQQKLDGLHIWKFDAVLQTFPLLLQLSLFLFTTALSVYLWTVNRTIAIIVQALTSLGFIAYILLLVSAMLSPVSPFQTPVAHFLRPLISPLCRLPPHIAKVMKFLNKCWTSWSSSLKSGAILPCLAPHVLTPSPATSSSLDLYCHLDVSPPSPEVPVVLWVLEISTDPQLIAVAAEIAVDLQWPLDLVLTAPMARLASSFNACFDQHVWPPSIRDGMAPRAISYGRAYCLLRHIARVSTNAPPIPDVCPCAANHIRKTDNDDPVQFSHLLNVLRMIEEDLVLDWEDPLTTRLVLHTSSWDNQYWEVGISQGPLEHFLDQCLGGRMTNIDKSIFANYLFRVTCFLAPPTPGMIGQVDKIDFEPILLEKLFHTLQAAPLEDGVVARIVNATAQLANNLPERNTLNGSTVLEVIQFCENFHGLGGSADVLVSAATLVNLVDLETFVLDWRAGDPFYIVQDVDWIYVAMAHVQRLWEEKMAGAQLNQWDTNTILAVGSLLQLLANSTAPSSPPLPAFNVILQALSSSGDISSTAFLILYRAQTWFLDADLKPRMLQWNVWAHLGRVSLQFASRINLTDLYIQIGENIADTAGWKLSMRQELPTWIEAYSTADEWSQKQHLTAKFSSVIRKIWLPEFDKLSDEDEESWVLALSALSHVWWEIRFTDGPDWQRFVQLTRCTISASLQTRYVWGKSIAITTRTTFSSPLGTALTQAAADARWALSGPTEHSMENPLPFYPLVETRTDEETQALGRVADFLEALGQKIGTEFEQKSGQILLGGSLKRYNDWKELKKYFMAELDSLERVLVE</sequence>
<feature type="domain" description="DUF6535" evidence="3">
    <location>
        <begin position="119"/>
        <end position="215"/>
    </location>
</feature>
<comment type="caution">
    <text evidence="4">The sequence shown here is derived from an EMBL/GenBank/DDBJ whole genome shotgun (WGS) entry which is preliminary data.</text>
</comment>
<reference evidence="4" key="1">
    <citation type="submission" date="2020-05" db="EMBL/GenBank/DDBJ databases">
        <title>Mycena genomes resolve the evolution of fungal bioluminescence.</title>
        <authorList>
            <person name="Tsai I.J."/>
        </authorList>
    </citation>
    <scope>NUCLEOTIDE SEQUENCE</scope>
    <source>
        <strain evidence="4">CCC161011</strain>
    </source>
</reference>
<keyword evidence="2" id="KW-0812">Transmembrane</keyword>